<dbReference type="GO" id="GO:0055085">
    <property type="term" value="P:transmembrane transport"/>
    <property type="evidence" value="ECO:0007669"/>
    <property type="project" value="InterPro"/>
</dbReference>
<organism evidence="3 4">
    <name type="scientific">Burkholderia cepacia</name>
    <name type="common">Pseudomonas cepacia</name>
    <dbReference type="NCBI Taxonomy" id="292"/>
    <lineage>
        <taxon>Bacteria</taxon>
        <taxon>Pseudomonadati</taxon>
        <taxon>Pseudomonadota</taxon>
        <taxon>Betaproteobacteria</taxon>
        <taxon>Burkholderiales</taxon>
        <taxon>Burkholderiaceae</taxon>
        <taxon>Burkholderia</taxon>
        <taxon>Burkholderia cepacia complex</taxon>
    </lineage>
</organism>
<sequence length="372" mass="39910">MSTTAVPEKSARFARRHWIAAGAFITVIVLAGFGWHWWTVGRYIEHTDDAYVRADIVTVSPRVAGYVARVAVDDNQPVKRGDVLVVLDDRDYRAKLDDAQAAVAAADATLQAEEAAAATLDAQVGQQRSVIEQAQADAAAARAEATRRDADAARYKQLLAESAASGQRWEQAHADALKARAELARAGAAVRAQDDQQTVLRRRRAQSMAAIEQARARLAASRAKLALAQLDLEHTVIRATRDGTIGQRAVRAGQYVEVGMPLLAVVPLRDVYVVANFKETQLGAMRDGQPVEIDVDTYSGRTLHGRVLGLAPGSGAEFALLPPDNATGNFTKIVQRVPVKIRVDPPPPGLVLRPGMSVIARVDTRGTPGAGS</sequence>
<dbReference type="AlphaFoldDB" id="A0A104DAG1"/>
<dbReference type="Gene3D" id="2.40.50.100">
    <property type="match status" value="1"/>
</dbReference>
<dbReference type="RefSeq" id="WP_059730439.1">
    <property type="nucleotide sequence ID" value="NZ_LOYH01000062.1"/>
</dbReference>
<dbReference type="InterPro" id="IPR058625">
    <property type="entry name" value="MdtA-like_BSH"/>
</dbReference>
<reference evidence="3 4" key="1">
    <citation type="submission" date="2015-11" db="EMBL/GenBank/DDBJ databases">
        <title>Expanding the genomic diversity of Burkholderia species for the development of highly accurate diagnostics.</title>
        <authorList>
            <person name="Sahl J."/>
            <person name="Keim P."/>
            <person name="Wagner D."/>
        </authorList>
    </citation>
    <scope>NUCLEOTIDE SEQUENCE [LARGE SCALE GENOMIC DNA]</scope>
    <source>
        <strain evidence="3 4">MSMB1302</strain>
    </source>
</reference>
<protein>
    <submittedName>
        <fullName evidence="3">Hemolysin D</fullName>
    </submittedName>
</protein>
<dbReference type="EMBL" id="LOYH01000062">
    <property type="protein sequence ID" value="KVK80103.1"/>
    <property type="molecule type" value="Genomic_DNA"/>
</dbReference>
<gene>
    <name evidence="3" type="ORF">WS90_01840</name>
</gene>
<evidence type="ECO:0000313" key="4">
    <source>
        <dbReference type="Proteomes" id="UP000069001"/>
    </source>
</evidence>
<keyword evidence="1" id="KW-0812">Transmembrane</keyword>
<proteinExistence type="predicted"/>
<feature type="domain" description="Multidrug resistance protein MdtA-like barrel-sandwich hybrid" evidence="2">
    <location>
        <begin position="56"/>
        <end position="266"/>
    </location>
</feature>
<keyword evidence="1" id="KW-1133">Transmembrane helix</keyword>
<name>A0A104DAG1_BURCE</name>
<dbReference type="PANTHER" id="PTHR30386">
    <property type="entry name" value="MEMBRANE FUSION SUBUNIT OF EMRAB-TOLC MULTIDRUG EFFLUX PUMP"/>
    <property type="match status" value="1"/>
</dbReference>
<evidence type="ECO:0000259" key="2">
    <source>
        <dbReference type="Pfam" id="PF25917"/>
    </source>
</evidence>
<dbReference type="Gene3D" id="1.10.287.470">
    <property type="entry name" value="Helix hairpin bin"/>
    <property type="match status" value="1"/>
</dbReference>
<dbReference type="SUPFAM" id="SSF111369">
    <property type="entry name" value="HlyD-like secretion proteins"/>
    <property type="match status" value="2"/>
</dbReference>
<dbReference type="Pfam" id="PF25917">
    <property type="entry name" value="BSH_RND"/>
    <property type="match status" value="1"/>
</dbReference>
<dbReference type="PRINTS" id="PR01490">
    <property type="entry name" value="RTXTOXIND"/>
</dbReference>
<dbReference type="PANTHER" id="PTHR30386:SF24">
    <property type="entry name" value="MULTIDRUG RESISTANCE EFFLUX PUMP"/>
    <property type="match status" value="1"/>
</dbReference>
<accession>A0A104DAG1</accession>
<evidence type="ECO:0000256" key="1">
    <source>
        <dbReference type="SAM" id="Phobius"/>
    </source>
</evidence>
<feature type="transmembrane region" description="Helical" evidence="1">
    <location>
        <begin position="18"/>
        <end position="38"/>
    </location>
</feature>
<keyword evidence="1" id="KW-0472">Membrane</keyword>
<dbReference type="Gene3D" id="2.40.30.170">
    <property type="match status" value="1"/>
</dbReference>
<comment type="caution">
    <text evidence="3">The sequence shown here is derived from an EMBL/GenBank/DDBJ whole genome shotgun (WGS) entry which is preliminary data.</text>
</comment>
<dbReference type="InterPro" id="IPR050739">
    <property type="entry name" value="MFP"/>
</dbReference>
<dbReference type="Proteomes" id="UP000069001">
    <property type="component" value="Unassembled WGS sequence"/>
</dbReference>
<evidence type="ECO:0000313" key="3">
    <source>
        <dbReference type="EMBL" id="KVK80103.1"/>
    </source>
</evidence>